<proteinExistence type="predicted"/>
<dbReference type="InterPro" id="IPR022134">
    <property type="entry name" value="DUF3667"/>
</dbReference>
<accession>K1SXT2</accession>
<feature type="region of interest" description="Disordered" evidence="1">
    <location>
        <begin position="1"/>
        <end position="82"/>
    </location>
</feature>
<keyword evidence="2" id="KW-1133">Transmembrane helix</keyword>
<reference evidence="3" key="1">
    <citation type="journal article" date="2013" name="Environ. Microbiol.">
        <title>Microbiota from the distal guts of lean and obese adolescents exhibit partial functional redundancy besides clear differences in community structure.</title>
        <authorList>
            <person name="Ferrer M."/>
            <person name="Ruiz A."/>
            <person name="Lanza F."/>
            <person name="Haange S.B."/>
            <person name="Oberbach A."/>
            <person name="Till H."/>
            <person name="Bargiela R."/>
            <person name="Campoy C."/>
            <person name="Segura M.T."/>
            <person name="Richter M."/>
            <person name="von Bergen M."/>
            <person name="Seifert J."/>
            <person name="Suarez A."/>
        </authorList>
    </citation>
    <scope>NUCLEOTIDE SEQUENCE</scope>
</reference>
<feature type="compositionally biased region" description="Polar residues" evidence="1">
    <location>
        <begin position="37"/>
        <end position="49"/>
    </location>
</feature>
<keyword evidence="2" id="KW-0472">Membrane</keyword>
<gene>
    <name evidence="3" type="ORF">LEA_13791</name>
</gene>
<evidence type="ECO:0000313" key="3">
    <source>
        <dbReference type="EMBL" id="EKC58585.1"/>
    </source>
</evidence>
<comment type="caution">
    <text evidence="3">The sequence shown here is derived from an EMBL/GenBank/DDBJ whole genome shotgun (WGS) entry which is preliminary data.</text>
</comment>
<feature type="non-terminal residue" evidence="3">
    <location>
        <position position="284"/>
    </location>
</feature>
<evidence type="ECO:0000256" key="1">
    <source>
        <dbReference type="SAM" id="MobiDB-lite"/>
    </source>
</evidence>
<name>K1SXT2_9ZZZZ</name>
<protein>
    <recommendedName>
        <fullName evidence="4">DUF3667 domain-containing protein</fullName>
    </recommendedName>
</protein>
<dbReference type="EMBL" id="AJWY01009363">
    <property type="protein sequence ID" value="EKC58585.1"/>
    <property type="molecule type" value="Genomic_DNA"/>
</dbReference>
<sequence>MKSTESTTPEEAARTANTPAAECGMNRTDPAAASAPGNPQTPGTASASDASDAEGTGRKEEESPAVPADTAPGCTAKSLRTSLRDGIEQRRRALARRIEYNRLRRIRRHSVPAYVHCKNCGETLRGMYCHRCGQYALDPEQPFWKYFKQYFENVYQFDSKVWQTLWLLFRRPGILTLEFIAGKINSYVHPLRLFMFISALFFLAVALFIPENVDIALGPREKQLSELRDPDMLRALQVSQGDDEDYDLLRKDTTVWVAGAREEFRGLESIAGVIDRPGRDTLQV</sequence>
<dbReference type="AlphaFoldDB" id="K1SXT2"/>
<evidence type="ECO:0008006" key="4">
    <source>
        <dbReference type="Google" id="ProtNLM"/>
    </source>
</evidence>
<feature type="transmembrane region" description="Helical" evidence="2">
    <location>
        <begin position="193"/>
        <end position="210"/>
    </location>
</feature>
<keyword evidence="2" id="KW-0812">Transmembrane</keyword>
<dbReference type="Pfam" id="PF12412">
    <property type="entry name" value="DUF3667"/>
    <property type="match status" value="1"/>
</dbReference>
<evidence type="ECO:0000256" key="2">
    <source>
        <dbReference type="SAM" id="Phobius"/>
    </source>
</evidence>
<organism evidence="3">
    <name type="scientific">human gut metagenome</name>
    <dbReference type="NCBI Taxonomy" id="408170"/>
    <lineage>
        <taxon>unclassified sequences</taxon>
        <taxon>metagenomes</taxon>
        <taxon>organismal metagenomes</taxon>
    </lineage>
</organism>